<evidence type="ECO:0000313" key="13">
    <source>
        <dbReference type="Proteomes" id="UP000199514"/>
    </source>
</evidence>
<evidence type="ECO:0000256" key="9">
    <source>
        <dbReference type="RuleBase" id="RU003448"/>
    </source>
</evidence>
<dbReference type="Proteomes" id="UP000199514">
    <property type="component" value="Unassembled WGS sequence"/>
</dbReference>
<evidence type="ECO:0000313" key="12">
    <source>
        <dbReference type="EMBL" id="SFC87984.1"/>
    </source>
</evidence>
<feature type="domain" description="Aspartate/glutamate/uridylate kinase" evidence="11">
    <location>
        <begin position="3"/>
        <end position="281"/>
    </location>
</feature>
<reference evidence="12 13" key="1">
    <citation type="submission" date="2016-10" db="EMBL/GenBank/DDBJ databases">
        <authorList>
            <person name="de Groot N.N."/>
        </authorList>
    </citation>
    <scope>NUCLEOTIDE SEQUENCE [LARGE SCALE GENOMIC DNA]</scope>
    <source>
        <strain evidence="12 13">DSM 6793</strain>
    </source>
</reference>
<dbReference type="GO" id="GO:0009090">
    <property type="term" value="P:homoserine biosynthetic process"/>
    <property type="evidence" value="ECO:0007669"/>
    <property type="project" value="TreeGrafter"/>
</dbReference>
<feature type="binding site" evidence="8">
    <location>
        <position position="235"/>
    </location>
    <ligand>
        <name>ATP</name>
        <dbReference type="ChEBI" id="CHEBI:30616"/>
    </ligand>
</feature>
<dbReference type="PIRSF" id="PIRSF000726">
    <property type="entry name" value="Asp_kin"/>
    <property type="match status" value="1"/>
</dbReference>
<dbReference type="NCBIfam" id="TIGR00657">
    <property type="entry name" value="asp_kinases"/>
    <property type="match status" value="1"/>
</dbReference>
<comment type="pathway">
    <text evidence="10">Amino-acid biosynthesis; L-threonine biosynthesis; L-threonine from L-aspartate: step 1/5.</text>
</comment>
<organism evidence="12 13">
    <name type="scientific">Flexibacter flexilis DSM 6793</name>
    <dbReference type="NCBI Taxonomy" id="927664"/>
    <lineage>
        <taxon>Bacteria</taxon>
        <taxon>Pseudomonadati</taxon>
        <taxon>Bacteroidota</taxon>
        <taxon>Cytophagia</taxon>
        <taxon>Cytophagales</taxon>
        <taxon>Flexibacteraceae</taxon>
        <taxon>Flexibacter</taxon>
    </lineage>
</organism>
<keyword evidence="3 9" id="KW-0808">Transferase</keyword>
<dbReference type="UniPathway" id="UPA00051">
    <property type="reaction ID" value="UER00462"/>
</dbReference>
<name>A0A1I1MR86_9BACT</name>
<dbReference type="SUPFAM" id="SSF53633">
    <property type="entry name" value="Carbamate kinase-like"/>
    <property type="match status" value="1"/>
</dbReference>
<evidence type="ECO:0000256" key="4">
    <source>
        <dbReference type="ARBA" id="ARBA00022741"/>
    </source>
</evidence>
<gene>
    <name evidence="12" type="ORF">SAMN05421780_11168</name>
</gene>
<comment type="catalytic activity">
    <reaction evidence="7 9">
        <text>L-aspartate + ATP = 4-phospho-L-aspartate + ADP</text>
        <dbReference type="Rhea" id="RHEA:23776"/>
        <dbReference type="ChEBI" id="CHEBI:29991"/>
        <dbReference type="ChEBI" id="CHEBI:30616"/>
        <dbReference type="ChEBI" id="CHEBI:57535"/>
        <dbReference type="ChEBI" id="CHEBI:456216"/>
        <dbReference type="EC" id="2.7.2.4"/>
    </reaction>
</comment>
<dbReference type="GO" id="GO:0009089">
    <property type="term" value="P:lysine biosynthetic process via diaminopimelate"/>
    <property type="evidence" value="ECO:0007669"/>
    <property type="project" value="UniProtKB-UniPathway"/>
</dbReference>
<dbReference type="Pfam" id="PF00696">
    <property type="entry name" value="AA_kinase"/>
    <property type="match status" value="1"/>
</dbReference>
<dbReference type="InterPro" id="IPR005260">
    <property type="entry name" value="Asp_kin_monofn"/>
</dbReference>
<keyword evidence="5 9" id="KW-0418">Kinase</keyword>
<dbReference type="Gene3D" id="1.20.120.1320">
    <property type="entry name" value="Aspartokinase, catalytic domain"/>
    <property type="match status" value="1"/>
</dbReference>
<evidence type="ECO:0000259" key="11">
    <source>
        <dbReference type="Pfam" id="PF00696"/>
    </source>
</evidence>
<dbReference type="InterPro" id="IPR001048">
    <property type="entry name" value="Asp/Glu/Uridylate_kinase"/>
</dbReference>
<evidence type="ECO:0000256" key="2">
    <source>
        <dbReference type="ARBA" id="ARBA00010122"/>
    </source>
</evidence>
<dbReference type="GO" id="GO:0005829">
    <property type="term" value="C:cytosol"/>
    <property type="evidence" value="ECO:0007669"/>
    <property type="project" value="TreeGrafter"/>
</dbReference>
<keyword evidence="6 8" id="KW-0067">ATP-binding</keyword>
<feature type="binding site" evidence="8">
    <location>
        <begin position="5"/>
        <end position="8"/>
    </location>
    <ligand>
        <name>ATP</name>
        <dbReference type="ChEBI" id="CHEBI:30616"/>
    </ligand>
</feature>
<dbReference type="CDD" id="cd04243">
    <property type="entry name" value="AAK_AK-HSDH-like"/>
    <property type="match status" value="1"/>
</dbReference>
<feature type="binding site" evidence="8">
    <location>
        <position position="44"/>
    </location>
    <ligand>
        <name>substrate</name>
    </ligand>
</feature>
<evidence type="ECO:0000256" key="8">
    <source>
        <dbReference type="PIRSR" id="PIRSR000726-1"/>
    </source>
</evidence>
<dbReference type="OrthoDB" id="9799110at2"/>
<dbReference type="InterPro" id="IPR036393">
    <property type="entry name" value="AceGlu_kinase-like_sf"/>
</dbReference>
<dbReference type="UniPathway" id="UPA00034">
    <property type="reaction ID" value="UER00015"/>
</dbReference>
<dbReference type="PANTHER" id="PTHR21499:SF59">
    <property type="entry name" value="ASPARTOKINASE"/>
    <property type="match status" value="1"/>
</dbReference>
<feature type="binding site" evidence="8">
    <location>
        <position position="122"/>
    </location>
    <ligand>
        <name>substrate</name>
    </ligand>
</feature>
<comment type="similarity">
    <text evidence="2 9">Belongs to the aspartokinase family.</text>
</comment>
<evidence type="ECO:0000256" key="10">
    <source>
        <dbReference type="RuleBase" id="RU004249"/>
    </source>
</evidence>
<comment type="pathway">
    <text evidence="1 10">Amino-acid biosynthesis; L-lysine biosynthesis via DAP pathway; (S)-tetrahydrodipicolinate from L-aspartate: step 1/4.</text>
</comment>
<evidence type="ECO:0000256" key="6">
    <source>
        <dbReference type="ARBA" id="ARBA00022840"/>
    </source>
</evidence>
<evidence type="ECO:0000256" key="1">
    <source>
        <dbReference type="ARBA" id="ARBA00004766"/>
    </source>
</evidence>
<dbReference type="Gene3D" id="3.40.1160.10">
    <property type="entry name" value="Acetylglutamate kinase-like"/>
    <property type="match status" value="1"/>
</dbReference>
<dbReference type="STRING" id="927664.SAMN05421780_11168"/>
<dbReference type="GO" id="GO:0009088">
    <property type="term" value="P:threonine biosynthetic process"/>
    <property type="evidence" value="ECO:0007669"/>
    <property type="project" value="UniProtKB-UniPathway"/>
</dbReference>
<keyword evidence="13" id="KW-1185">Reference proteome</keyword>
<dbReference type="InterPro" id="IPR001341">
    <property type="entry name" value="Asp_kinase"/>
</dbReference>
<dbReference type="InterPro" id="IPR042199">
    <property type="entry name" value="AsparK_Bifunc_asparK/hSer_DH"/>
</dbReference>
<keyword evidence="4 8" id="KW-0547">Nucleotide-binding</keyword>
<evidence type="ECO:0000256" key="5">
    <source>
        <dbReference type="ARBA" id="ARBA00022777"/>
    </source>
</evidence>
<sequence>MKIFKFGGASVKDAPAVRNSAKIIKKHAPSNELLVVVSAMGKTTNALEVLYEKAHTKQDYSAEFKQLTQYHEDIVNQLFDNKQAPIFGVLVNMFTRLDAQLEKSPLYKNYDEGYDQIISFGELLSTHIVAHYLTEAGVNNTWLDARRYIQTDDTWREGKVDFAWTEKQVKRELPEILTNKVIVTQGFIGGTLEGKTTTLGREGSDYTASIFAYCLDAESLTIWKDVPGVLNADPRRLAETHLYEQLSYQDAAEMTYYGATVIHPKTIKPLANRNIPLFVRSFIEPDKSGTRISNSRPPKIRPAIIFKPNQKLLSFHIKDLAFITEKNVSTIIEAIGRLNVKANLMQNSATSFSVCVDNDLRRIEKLRNLLSEEFSIYYNENLQLITIKNYDEASVQEITQGKEILLEQRTRHTFQIVVKE</sequence>
<proteinExistence type="inferred from homology"/>
<evidence type="ECO:0000256" key="3">
    <source>
        <dbReference type="ARBA" id="ARBA00022679"/>
    </source>
</evidence>
<dbReference type="AlphaFoldDB" id="A0A1I1MR86"/>
<comment type="pathway">
    <text evidence="10">Amino-acid biosynthesis; L-methionine biosynthesis via de novo pathway; L-homoserine from L-aspartate: step 1/3.</text>
</comment>
<dbReference type="PANTHER" id="PTHR21499">
    <property type="entry name" value="ASPARTATE KINASE"/>
    <property type="match status" value="1"/>
</dbReference>
<protein>
    <recommendedName>
        <fullName evidence="9">Aspartokinase</fullName>
        <ecNumber evidence="9">2.7.2.4</ecNumber>
    </recommendedName>
</protein>
<dbReference type="EC" id="2.7.2.4" evidence="9"/>
<dbReference type="GO" id="GO:0004072">
    <property type="term" value="F:aspartate kinase activity"/>
    <property type="evidence" value="ECO:0007669"/>
    <property type="project" value="UniProtKB-EC"/>
</dbReference>
<keyword evidence="10" id="KW-0028">Amino-acid biosynthesis</keyword>
<evidence type="ECO:0000256" key="7">
    <source>
        <dbReference type="ARBA" id="ARBA00047872"/>
    </source>
</evidence>
<dbReference type="EMBL" id="FOLE01000011">
    <property type="protein sequence ID" value="SFC87984.1"/>
    <property type="molecule type" value="Genomic_DNA"/>
</dbReference>
<dbReference type="UniPathway" id="UPA00050">
    <property type="reaction ID" value="UER00461"/>
</dbReference>
<accession>A0A1I1MR86</accession>
<dbReference type="GO" id="GO:0005524">
    <property type="term" value="F:ATP binding"/>
    <property type="evidence" value="ECO:0007669"/>
    <property type="project" value="UniProtKB-KW"/>
</dbReference>
<dbReference type="RefSeq" id="WP_091515674.1">
    <property type="nucleotide sequence ID" value="NZ_FOLE01000011.1"/>
</dbReference>